<comment type="caution">
    <text evidence="2">The sequence shown here is derived from an EMBL/GenBank/DDBJ whole genome shotgun (WGS) entry which is preliminary data.</text>
</comment>
<dbReference type="AlphaFoldDB" id="A0AB34PGU1"/>
<sequence length="241" mass="26358">MDQKSFFMNKPIKLKLTALLLSFLGACTLSAQSIVGFKAGVGVYSFPNKDVKSVAGVSARLGASYAYAFMPENTIQPVLQGELALSSVGAEVQMATTSVTSDPTNNVSFRGTFLNLPLSAGVRFNLEGRSALTLRAGCFFDFGLWGNKKVETNLSDKTLYVDMFKAVFFDDNRGLKSQVLDFRKVMGGLLFALDYTANEHLNFSLEAQKQGLIEKAGIIYTSTIKQKLNPMNITFSIGYNF</sequence>
<keyword evidence="1" id="KW-0732">Signal</keyword>
<dbReference type="PROSITE" id="PS51257">
    <property type="entry name" value="PROKAR_LIPOPROTEIN"/>
    <property type="match status" value="1"/>
</dbReference>
<evidence type="ECO:0000313" key="3">
    <source>
        <dbReference type="Proteomes" id="UP000030136"/>
    </source>
</evidence>
<dbReference type="Proteomes" id="UP000030136">
    <property type="component" value="Unassembled WGS sequence"/>
</dbReference>
<gene>
    <name evidence="2" type="ORF">HQ38_08230</name>
</gene>
<evidence type="ECO:0008006" key="4">
    <source>
        <dbReference type="Google" id="ProtNLM"/>
    </source>
</evidence>
<organism evidence="2 3">
    <name type="scientific">Porphyromonas crevioricanis</name>
    <dbReference type="NCBI Taxonomy" id="393921"/>
    <lineage>
        <taxon>Bacteria</taxon>
        <taxon>Pseudomonadati</taxon>
        <taxon>Bacteroidota</taxon>
        <taxon>Bacteroidia</taxon>
        <taxon>Bacteroidales</taxon>
        <taxon>Porphyromonadaceae</taxon>
        <taxon>Porphyromonas</taxon>
    </lineage>
</organism>
<accession>A0AB34PGU1</accession>
<protein>
    <recommendedName>
        <fullName evidence="4">Outer membrane protein beta-barrel domain-containing protein</fullName>
    </recommendedName>
</protein>
<feature type="signal peptide" evidence="1">
    <location>
        <begin position="1"/>
        <end position="31"/>
    </location>
</feature>
<reference evidence="2 3" key="1">
    <citation type="submission" date="2014-08" db="EMBL/GenBank/DDBJ databases">
        <title>Porphyromonas crevioricanis strain:COT-253_OH1447 Genome sequencing.</title>
        <authorList>
            <person name="Wallis C."/>
            <person name="Deusch O."/>
            <person name="O'Flynn C."/>
            <person name="Davis I."/>
            <person name="Jospin G."/>
            <person name="Darling A.E."/>
            <person name="Coil D.A."/>
            <person name="Alexiev A."/>
            <person name="Horsfall A."/>
            <person name="Kirkwood N."/>
            <person name="Harris S."/>
            <person name="Eisen J.A."/>
        </authorList>
    </citation>
    <scope>NUCLEOTIDE SEQUENCE [LARGE SCALE GENOMIC DNA]</scope>
    <source>
        <strain evidence="3">COT-253 OH1447</strain>
    </source>
</reference>
<name>A0AB34PGU1_9PORP</name>
<dbReference type="EMBL" id="JQJC01000023">
    <property type="protein sequence ID" value="KGN93755.1"/>
    <property type="molecule type" value="Genomic_DNA"/>
</dbReference>
<evidence type="ECO:0000313" key="2">
    <source>
        <dbReference type="EMBL" id="KGN93755.1"/>
    </source>
</evidence>
<feature type="chain" id="PRO_5044258542" description="Outer membrane protein beta-barrel domain-containing protein" evidence="1">
    <location>
        <begin position="32"/>
        <end position="241"/>
    </location>
</feature>
<proteinExistence type="predicted"/>
<evidence type="ECO:0000256" key="1">
    <source>
        <dbReference type="SAM" id="SignalP"/>
    </source>
</evidence>